<organism evidence="2">
    <name type="scientific">Thermodesulfobacterium geofontis</name>
    <dbReference type="NCBI Taxonomy" id="1295609"/>
    <lineage>
        <taxon>Bacteria</taxon>
        <taxon>Pseudomonadati</taxon>
        <taxon>Thermodesulfobacteriota</taxon>
        <taxon>Thermodesulfobacteria</taxon>
        <taxon>Thermodesulfobacteriales</taxon>
        <taxon>Thermodesulfobacteriaceae</taxon>
        <taxon>Thermodesulfobacterium</taxon>
    </lineage>
</organism>
<dbReference type="PANTHER" id="PTHR33121:SF71">
    <property type="entry name" value="OXYGEN SENSOR PROTEIN DOSP"/>
    <property type="match status" value="1"/>
</dbReference>
<dbReference type="GO" id="GO:0071111">
    <property type="term" value="F:cyclic-guanylate-specific phosphodiesterase activity"/>
    <property type="evidence" value="ECO:0007669"/>
    <property type="project" value="InterPro"/>
</dbReference>
<dbReference type="InterPro" id="IPR001633">
    <property type="entry name" value="EAL_dom"/>
</dbReference>
<protein>
    <submittedName>
        <fullName evidence="2">EAL domain-containing protein</fullName>
    </submittedName>
</protein>
<gene>
    <name evidence="2" type="ORF">ENT66_01655</name>
</gene>
<dbReference type="Gene3D" id="3.20.20.450">
    <property type="entry name" value="EAL domain"/>
    <property type="match status" value="1"/>
</dbReference>
<dbReference type="PANTHER" id="PTHR33121">
    <property type="entry name" value="CYCLIC DI-GMP PHOSPHODIESTERASE PDEF"/>
    <property type="match status" value="1"/>
</dbReference>
<dbReference type="Pfam" id="PF00563">
    <property type="entry name" value="EAL"/>
    <property type="match status" value="1"/>
</dbReference>
<dbReference type="EMBL" id="DSZN01000028">
    <property type="protein sequence ID" value="HGQ85112.1"/>
    <property type="molecule type" value="Genomic_DNA"/>
</dbReference>
<dbReference type="AlphaFoldDB" id="A0A7C4JQ12"/>
<evidence type="ECO:0000313" key="2">
    <source>
        <dbReference type="EMBL" id="HGQ85112.1"/>
    </source>
</evidence>
<accession>A0A7C4JQ12</accession>
<dbReference type="InterPro" id="IPR035919">
    <property type="entry name" value="EAL_sf"/>
</dbReference>
<evidence type="ECO:0000259" key="1">
    <source>
        <dbReference type="PROSITE" id="PS50883"/>
    </source>
</evidence>
<reference evidence="2" key="1">
    <citation type="journal article" date="2020" name="mSystems">
        <title>Genome- and Community-Level Interaction Insights into Carbon Utilization and Element Cycling Functions of Hydrothermarchaeota in Hydrothermal Sediment.</title>
        <authorList>
            <person name="Zhou Z."/>
            <person name="Liu Y."/>
            <person name="Xu W."/>
            <person name="Pan J."/>
            <person name="Luo Z.H."/>
            <person name="Li M."/>
        </authorList>
    </citation>
    <scope>NUCLEOTIDE SEQUENCE [LARGE SCALE GENOMIC DNA]</scope>
    <source>
        <strain evidence="2">SpSt-6</strain>
    </source>
</reference>
<sequence>MKTLAEGVENEEQFRILRLLMCDFVQGYYLSEPVPIEYFIKDEEE</sequence>
<name>A0A7C4JQ12_9BACT</name>
<feature type="domain" description="EAL" evidence="1">
    <location>
        <begin position="1"/>
        <end position="45"/>
    </location>
</feature>
<dbReference type="InterPro" id="IPR050706">
    <property type="entry name" value="Cyclic-di-GMP_PDE-like"/>
</dbReference>
<dbReference type="PROSITE" id="PS50883">
    <property type="entry name" value="EAL"/>
    <property type="match status" value="1"/>
</dbReference>
<proteinExistence type="predicted"/>
<dbReference type="SUPFAM" id="SSF141868">
    <property type="entry name" value="EAL domain-like"/>
    <property type="match status" value="1"/>
</dbReference>
<comment type="caution">
    <text evidence="2">The sequence shown here is derived from an EMBL/GenBank/DDBJ whole genome shotgun (WGS) entry which is preliminary data.</text>
</comment>